<feature type="repeat" description="ANK" evidence="1">
    <location>
        <begin position="229"/>
        <end position="261"/>
    </location>
</feature>
<dbReference type="Pfam" id="PF12796">
    <property type="entry name" value="Ank_2"/>
    <property type="match status" value="2"/>
</dbReference>
<keyword evidence="3" id="KW-1185">Reference proteome</keyword>
<feature type="non-terminal residue" evidence="2">
    <location>
        <position position="461"/>
    </location>
</feature>
<comment type="caution">
    <text evidence="2">The sequence shown here is derived from an EMBL/GenBank/DDBJ whole genome shotgun (WGS) entry which is preliminary data.</text>
</comment>
<keyword evidence="1" id="KW-0040">ANK repeat</keyword>
<dbReference type="PROSITE" id="PS50297">
    <property type="entry name" value="ANK_REP_REGION"/>
    <property type="match status" value="3"/>
</dbReference>
<dbReference type="PANTHER" id="PTHR24135:SF28">
    <property type="entry name" value="LD13733P"/>
    <property type="match status" value="1"/>
</dbReference>
<dbReference type="PANTHER" id="PTHR24135">
    <property type="entry name" value="SH3 AND MULTIPLE ANKYRIN REPEAT DOMAINS PROTEIN"/>
    <property type="match status" value="1"/>
</dbReference>
<dbReference type="Gene3D" id="1.25.40.20">
    <property type="entry name" value="Ankyrin repeat-containing domain"/>
    <property type="match status" value="2"/>
</dbReference>
<accession>A0A8S3ZB00</accession>
<evidence type="ECO:0000313" key="2">
    <source>
        <dbReference type="EMBL" id="CAG5126757.1"/>
    </source>
</evidence>
<dbReference type="Proteomes" id="UP000678393">
    <property type="component" value="Unassembled WGS sequence"/>
</dbReference>
<dbReference type="InterPro" id="IPR051569">
    <property type="entry name" value="SHANK"/>
</dbReference>
<proteinExistence type="predicted"/>
<evidence type="ECO:0008006" key="4">
    <source>
        <dbReference type="Google" id="ProtNLM"/>
    </source>
</evidence>
<dbReference type="AlphaFoldDB" id="A0A8S3ZB00"/>
<dbReference type="SUPFAM" id="SSF48403">
    <property type="entry name" value="Ankyrin repeat"/>
    <property type="match status" value="1"/>
</dbReference>
<dbReference type="EMBL" id="CAJHNH020002446">
    <property type="protein sequence ID" value="CAG5126757.1"/>
    <property type="molecule type" value="Genomic_DNA"/>
</dbReference>
<dbReference type="Gene3D" id="3.10.20.90">
    <property type="entry name" value="Phosphatidylinositol 3-kinase Catalytic Subunit, Chain A, domain 1"/>
    <property type="match status" value="1"/>
</dbReference>
<evidence type="ECO:0000256" key="1">
    <source>
        <dbReference type="PROSITE-ProRule" id="PRU00023"/>
    </source>
</evidence>
<dbReference type="OrthoDB" id="445896at2759"/>
<dbReference type="InterPro" id="IPR036770">
    <property type="entry name" value="Ankyrin_rpt-contain_sf"/>
</dbReference>
<gene>
    <name evidence="2" type="ORF">CUNI_LOCUS12315</name>
</gene>
<reference evidence="2" key="1">
    <citation type="submission" date="2021-04" db="EMBL/GenBank/DDBJ databases">
        <authorList>
            <consortium name="Molecular Ecology Group"/>
        </authorList>
    </citation>
    <scope>NUCLEOTIDE SEQUENCE</scope>
</reference>
<sequence length="461" mass="51168">KCLQFQLEHTVWQAKQRVLASFAKDLRDPLNYGLYLPPANGRAGKFMEEERLLSEYPIQGPIGFLEFKYKRRVYKLMLVNERKMKQIHSKTKLKTFMELVRNGNTQKLNKLTLKGLDPNFHDQDNGETPLTVAVTLGRSKCREVIIGLVSGGAHLDYRNRQGMTALHRAAIVGNAEAIRTMLDLGASPNCKDARDLTPLYYSVSNDDALQECTYMLLHERARIGVCDEQGWYEIHQACKYGRVQHLEHLVFYGADMDVRNSCGNTPLHICALNNQEACTRLLLFRGADVTLCNYNNQTASQVAALAGNSTIAAMINAHNPDDVVPYREIPQYSDRRKGASLTPSLRALLRSRSDPRINVVGLDSRSTSTASSPFGGVVRHRRMGADSDSACSISVASSGSVTGVTDHGMYEGRTMTGREGYFPGGHLSEVNIRRAGSMGDVNMVTRATTQRNTLAPLVNVK</sequence>
<organism evidence="2 3">
    <name type="scientific">Candidula unifasciata</name>
    <dbReference type="NCBI Taxonomy" id="100452"/>
    <lineage>
        <taxon>Eukaryota</taxon>
        <taxon>Metazoa</taxon>
        <taxon>Spiralia</taxon>
        <taxon>Lophotrochozoa</taxon>
        <taxon>Mollusca</taxon>
        <taxon>Gastropoda</taxon>
        <taxon>Heterobranchia</taxon>
        <taxon>Euthyneura</taxon>
        <taxon>Panpulmonata</taxon>
        <taxon>Eupulmonata</taxon>
        <taxon>Stylommatophora</taxon>
        <taxon>Helicina</taxon>
        <taxon>Helicoidea</taxon>
        <taxon>Geomitridae</taxon>
        <taxon>Candidula</taxon>
    </lineage>
</organism>
<dbReference type="GO" id="GO:0035255">
    <property type="term" value="F:ionotropic glutamate receptor binding"/>
    <property type="evidence" value="ECO:0007669"/>
    <property type="project" value="TreeGrafter"/>
</dbReference>
<name>A0A8S3ZB00_9EUPU</name>
<dbReference type="GO" id="GO:0045211">
    <property type="term" value="C:postsynaptic membrane"/>
    <property type="evidence" value="ECO:0007669"/>
    <property type="project" value="TreeGrafter"/>
</dbReference>
<evidence type="ECO:0000313" key="3">
    <source>
        <dbReference type="Proteomes" id="UP000678393"/>
    </source>
</evidence>
<dbReference type="SMART" id="SM00248">
    <property type="entry name" value="ANK"/>
    <property type="match status" value="5"/>
</dbReference>
<feature type="repeat" description="ANK" evidence="1">
    <location>
        <begin position="161"/>
        <end position="193"/>
    </location>
</feature>
<dbReference type="PROSITE" id="PS50088">
    <property type="entry name" value="ANK_REPEAT"/>
    <property type="match status" value="4"/>
</dbReference>
<dbReference type="GO" id="GO:0014069">
    <property type="term" value="C:postsynaptic density"/>
    <property type="evidence" value="ECO:0007669"/>
    <property type="project" value="TreeGrafter"/>
</dbReference>
<dbReference type="GO" id="GO:0043197">
    <property type="term" value="C:dendritic spine"/>
    <property type="evidence" value="ECO:0007669"/>
    <property type="project" value="TreeGrafter"/>
</dbReference>
<feature type="repeat" description="ANK" evidence="1">
    <location>
        <begin position="125"/>
        <end position="160"/>
    </location>
</feature>
<dbReference type="GO" id="GO:0030160">
    <property type="term" value="F:synaptic receptor adaptor activity"/>
    <property type="evidence" value="ECO:0007669"/>
    <property type="project" value="TreeGrafter"/>
</dbReference>
<feature type="repeat" description="ANK" evidence="1">
    <location>
        <begin position="262"/>
        <end position="294"/>
    </location>
</feature>
<feature type="non-terminal residue" evidence="2">
    <location>
        <position position="1"/>
    </location>
</feature>
<dbReference type="InterPro" id="IPR002110">
    <property type="entry name" value="Ankyrin_rpt"/>
</dbReference>
<dbReference type="CDD" id="cd17091">
    <property type="entry name" value="FERM_F0_SHANK"/>
    <property type="match status" value="1"/>
</dbReference>
<protein>
    <recommendedName>
        <fullName evidence="4">SH3 and multiple ankyrin repeat domains protein 3</fullName>
    </recommendedName>
</protein>